<evidence type="ECO:0000256" key="1">
    <source>
        <dbReference type="ARBA" id="ARBA00004141"/>
    </source>
</evidence>
<feature type="transmembrane region" description="Helical" evidence="6">
    <location>
        <begin position="203"/>
        <end position="223"/>
    </location>
</feature>
<feature type="transmembrane region" description="Helical" evidence="6">
    <location>
        <begin position="161"/>
        <end position="182"/>
    </location>
</feature>
<organism evidence="8 9">
    <name type="scientific">Selenomonas ruminantium</name>
    <dbReference type="NCBI Taxonomy" id="971"/>
    <lineage>
        <taxon>Bacteria</taxon>
        <taxon>Bacillati</taxon>
        <taxon>Bacillota</taxon>
        <taxon>Negativicutes</taxon>
        <taxon>Selenomonadales</taxon>
        <taxon>Selenomonadaceae</taxon>
        <taxon>Selenomonas</taxon>
    </lineage>
</organism>
<comment type="subcellular location">
    <subcellularLocation>
        <location evidence="1">Membrane</location>
        <topology evidence="1">Multi-pass membrane protein</topology>
    </subcellularLocation>
</comment>
<dbReference type="GO" id="GO:0017004">
    <property type="term" value="P:cytochrome complex assembly"/>
    <property type="evidence" value="ECO:0007669"/>
    <property type="project" value="InterPro"/>
</dbReference>
<evidence type="ECO:0000256" key="2">
    <source>
        <dbReference type="ARBA" id="ARBA00006143"/>
    </source>
</evidence>
<feature type="transmembrane region" description="Helical" evidence="6">
    <location>
        <begin position="87"/>
        <end position="107"/>
    </location>
</feature>
<dbReference type="InterPro" id="IPR051790">
    <property type="entry name" value="Cytochrome_c-biogenesis_DsbD"/>
</dbReference>
<comment type="similarity">
    <text evidence="2">Belongs to the DsbD family.</text>
</comment>
<keyword evidence="4 6" id="KW-1133">Transmembrane helix</keyword>
<dbReference type="Proteomes" id="UP000184263">
    <property type="component" value="Unassembled WGS sequence"/>
</dbReference>
<dbReference type="AlphaFoldDB" id="A0A1M6XLC1"/>
<evidence type="ECO:0000313" key="9">
    <source>
        <dbReference type="Proteomes" id="UP000184263"/>
    </source>
</evidence>
<evidence type="ECO:0000313" key="8">
    <source>
        <dbReference type="EMBL" id="SHL06649.1"/>
    </source>
</evidence>
<proteinExistence type="inferred from homology"/>
<feature type="domain" description="Cytochrome C biogenesis protein transmembrane" evidence="7">
    <location>
        <begin position="9"/>
        <end position="215"/>
    </location>
</feature>
<evidence type="ECO:0000256" key="4">
    <source>
        <dbReference type="ARBA" id="ARBA00022989"/>
    </source>
</evidence>
<dbReference type="GO" id="GO:0016020">
    <property type="term" value="C:membrane"/>
    <property type="evidence" value="ECO:0007669"/>
    <property type="project" value="UniProtKB-SubCell"/>
</dbReference>
<dbReference type="Pfam" id="PF02683">
    <property type="entry name" value="DsbD_TM"/>
    <property type="match status" value="1"/>
</dbReference>
<dbReference type="PANTHER" id="PTHR31272:SF4">
    <property type="entry name" value="CYTOCHROME C-TYPE BIOGENESIS PROTEIN HI_1454-RELATED"/>
    <property type="match status" value="1"/>
</dbReference>
<evidence type="ECO:0000259" key="7">
    <source>
        <dbReference type="Pfam" id="PF02683"/>
    </source>
</evidence>
<dbReference type="PANTHER" id="PTHR31272">
    <property type="entry name" value="CYTOCHROME C-TYPE BIOGENESIS PROTEIN HI_1454-RELATED"/>
    <property type="match status" value="1"/>
</dbReference>
<evidence type="ECO:0000256" key="3">
    <source>
        <dbReference type="ARBA" id="ARBA00022692"/>
    </source>
</evidence>
<keyword evidence="3 6" id="KW-0812">Transmembrane</keyword>
<dbReference type="InterPro" id="IPR003834">
    <property type="entry name" value="Cyt_c_assmbl_TM_dom"/>
</dbReference>
<evidence type="ECO:0000256" key="6">
    <source>
        <dbReference type="SAM" id="Phobius"/>
    </source>
</evidence>
<sequence>MAGVMDVSLLGAFIAGLLSFISPCVLPLLPTFALILAGSEQIGGLKKWQAATMFLLGFSLIFVLLGATASTLGQLLWDYQDRLRQTGAIITILLGAFLAGLIPVSFLQREYRHLHHVETMTLGGAFLLGMSFSLGWTPCTGPILAAILLCAGQSATLAQGVFLLIAYVLGFAVPFFLLTVVWHRYLPKLRQFYSLLPRLQKATGILMILLGLLLWSNGLNLLIRYLTL</sequence>
<gene>
    <name evidence="8" type="ORF">SAMN05216582_13826</name>
</gene>
<protein>
    <submittedName>
        <fullName evidence="8">Cytochrome c-type biogenesis protein</fullName>
    </submittedName>
</protein>
<accession>A0A1M6XLC1</accession>
<name>A0A1M6XLC1_SELRU</name>
<evidence type="ECO:0000256" key="5">
    <source>
        <dbReference type="ARBA" id="ARBA00023136"/>
    </source>
</evidence>
<feature type="transmembrane region" description="Helical" evidence="6">
    <location>
        <begin position="12"/>
        <end position="36"/>
    </location>
</feature>
<feature type="transmembrane region" description="Helical" evidence="6">
    <location>
        <begin position="48"/>
        <end position="67"/>
    </location>
</feature>
<reference evidence="8 9" key="1">
    <citation type="submission" date="2016-11" db="EMBL/GenBank/DDBJ databases">
        <authorList>
            <person name="Jaros S."/>
            <person name="Januszkiewicz K."/>
            <person name="Wedrychowicz H."/>
        </authorList>
    </citation>
    <scope>NUCLEOTIDE SEQUENCE [LARGE SCALE GENOMIC DNA]</scope>
    <source>
        <strain evidence="8 9">HD4</strain>
    </source>
</reference>
<dbReference type="RefSeq" id="WP_371914876.1">
    <property type="nucleotide sequence ID" value="NZ_FRBC01000038.1"/>
</dbReference>
<dbReference type="EMBL" id="FRBC01000038">
    <property type="protein sequence ID" value="SHL06649.1"/>
    <property type="molecule type" value="Genomic_DNA"/>
</dbReference>
<feature type="transmembrane region" description="Helical" evidence="6">
    <location>
        <begin position="119"/>
        <end position="149"/>
    </location>
</feature>
<keyword evidence="5 6" id="KW-0472">Membrane</keyword>